<accession>A0A0N4VQZ0</accession>
<dbReference type="InterPro" id="IPR027080">
    <property type="entry name" value="Unc-13"/>
</dbReference>
<dbReference type="GO" id="GO:0043195">
    <property type="term" value="C:terminal bouton"/>
    <property type="evidence" value="ECO:0007669"/>
    <property type="project" value="TreeGrafter"/>
</dbReference>
<sequence length="81" mass="9444">MLGMKVEEKEEPNCCYFELDIFIYLCYTDPEHTKNKTAASSAYMNLYFKVKSFYFKYVADLAGYKNSIPEFPSYVLTTSCV</sequence>
<feature type="domain" description="MUN" evidence="1">
    <location>
        <begin position="31"/>
        <end position="73"/>
    </location>
</feature>
<dbReference type="PANTHER" id="PTHR10480:SF12">
    <property type="entry name" value="UNC-13, ISOFORM E"/>
    <property type="match status" value="1"/>
</dbReference>
<dbReference type="GO" id="GO:0042734">
    <property type="term" value="C:presynaptic membrane"/>
    <property type="evidence" value="ECO:0007669"/>
    <property type="project" value="TreeGrafter"/>
</dbReference>
<dbReference type="Pfam" id="PF06292">
    <property type="entry name" value="MUN"/>
    <property type="match status" value="1"/>
</dbReference>
<dbReference type="GO" id="GO:0005516">
    <property type="term" value="F:calmodulin binding"/>
    <property type="evidence" value="ECO:0007669"/>
    <property type="project" value="TreeGrafter"/>
</dbReference>
<dbReference type="GO" id="GO:0035249">
    <property type="term" value="P:synaptic transmission, glutamatergic"/>
    <property type="evidence" value="ECO:0007669"/>
    <property type="project" value="TreeGrafter"/>
</dbReference>
<dbReference type="OrthoDB" id="10067398at2759"/>
<name>A0A0N4VQZ0_ENTVE</name>
<keyword evidence="3" id="KW-1185">Reference proteome</keyword>
<dbReference type="GO" id="GO:0019992">
    <property type="term" value="F:diacylglycerol binding"/>
    <property type="evidence" value="ECO:0007669"/>
    <property type="project" value="InterPro"/>
</dbReference>
<dbReference type="GO" id="GO:0017075">
    <property type="term" value="F:syntaxin-1 binding"/>
    <property type="evidence" value="ECO:0007669"/>
    <property type="project" value="TreeGrafter"/>
</dbReference>
<dbReference type="WBParaSite" id="EVEC_0001344701-mRNA-1">
    <property type="protein sequence ID" value="EVEC_0001344701-mRNA-1"/>
    <property type="gene ID" value="EVEC_0001344701"/>
</dbReference>
<evidence type="ECO:0000313" key="3">
    <source>
        <dbReference type="Proteomes" id="UP000274131"/>
    </source>
</evidence>
<dbReference type="EMBL" id="UXUI01015351">
    <property type="protein sequence ID" value="VDD97835.1"/>
    <property type="molecule type" value="Genomic_DNA"/>
</dbReference>
<dbReference type="GO" id="GO:0098831">
    <property type="term" value="C:presynaptic active zone cytoplasmic component"/>
    <property type="evidence" value="ECO:0007669"/>
    <property type="project" value="TreeGrafter"/>
</dbReference>
<dbReference type="GO" id="GO:0099525">
    <property type="term" value="P:presynaptic dense core vesicle exocytosis"/>
    <property type="evidence" value="ECO:0007669"/>
    <property type="project" value="TreeGrafter"/>
</dbReference>
<reference evidence="2 3" key="2">
    <citation type="submission" date="2018-10" db="EMBL/GenBank/DDBJ databases">
        <authorList>
            <consortium name="Pathogen Informatics"/>
        </authorList>
    </citation>
    <scope>NUCLEOTIDE SEQUENCE [LARGE SCALE GENOMIC DNA]</scope>
</reference>
<gene>
    <name evidence="2" type="ORF">EVEC_LOCUS12586</name>
</gene>
<dbReference type="GO" id="GO:0031594">
    <property type="term" value="C:neuromuscular junction"/>
    <property type="evidence" value="ECO:0007669"/>
    <property type="project" value="TreeGrafter"/>
</dbReference>
<dbReference type="PANTHER" id="PTHR10480">
    <property type="entry name" value="PROTEIN UNC-13 HOMOLOG"/>
    <property type="match status" value="1"/>
</dbReference>
<evidence type="ECO:0000313" key="2">
    <source>
        <dbReference type="EMBL" id="VDD97835.1"/>
    </source>
</evidence>
<dbReference type="GO" id="GO:0030672">
    <property type="term" value="C:synaptic vesicle membrane"/>
    <property type="evidence" value="ECO:0007669"/>
    <property type="project" value="TreeGrafter"/>
</dbReference>
<dbReference type="InterPro" id="IPR010439">
    <property type="entry name" value="MUN_dom"/>
</dbReference>
<evidence type="ECO:0000313" key="4">
    <source>
        <dbReference type="WBParaSite" id="EVEC_0001344701-mRNA-1"/>
    </source>
</evidence>
<reference evidence="4" key="1">
    <citation type="submission" date="2017-02" db="UniProtKB">
        <authorList>
            <consortium name="WormBaseParasite"/>
        </authorList>
    </citation>
    <scope>IDENTIFICATION</scope>
</reference>
<evidence type="ECO:0000259" key="1">
    <source>
        <dbReference type="Pfam" id="PF06292"/>
    </source>
</evidence>
<dbReference type="GO" id="GO:0061789">
    <property type="term" value="P:dense core granule priming"/>
    <property type="evidence" value="ECO:0007669"/>
    <property type="project" value="TreeGrafter"/>
</dbReference>
<dbReference type="GO" id="GO:0016082">
    <property type="term" value="P:synaptic vesicle priming"/>
    <property type="evidence" value="ECO:0007669"/>
    <property type="project" value="TreeGrafter"/>
</dbReference>
<proteinExistence type="predicted"/>
<protein>
    <submittedName>
        <fullName evidence="4">Ovule protein</fullName>
    </submittedName>
</protein>
<dbReference type="STRING" id="51028.A0A0N4VQZ0"/>
<dbReference type="Proteomes" id="UP000274131">
    <property type="component" value="Unassembled WGS sequence"/>
</dbReference>
<dbReference type="AlphaFoldDB" id="A0A0N4VQZ0"/>
<organism evidence="4">
    <name type="scientific">Enterobius vermicularis</name>
    <name type="common">Human pinworm</name>
    <dbReference type="NCBI Taxonomy" id="51028"/>
    <lineage>
        <taxon>Eukaryota</taxon>
        <taxon>Metazoa</taxon>
        <taxon>Ecdysozoa</taxon>
        <taxon>Nematoda</taxon>
        <taxon>Chromadorea</taxon>
        <taxon>Rhabditida</taxon>
        <taxon>Spirurina</taxon>
        <taxon>Oxyuridomorpha</taxon>
        <taxon>Oxyuroidea</taxon>
        <taxon>Oxyuridae</taxon>
        <taxon>Enterobius</taxon>
    </lineage>
</organism>
<dbReference type="GO" id="GO:0016081">
    <property type="term" value="P:synaptic vesicle docking"/>
    <property type="evidence" value="ECO:0007669"/>
    <property type="project" value="TreeGrafter"/>
</dbReference>